<proteinExistence type="predicted"/>
<comment type="caution">
    <text evidence="1">The sequence shown here is derived from an EMBL/GenBank/DDBJ whole genome shotgun (WGS) entry which is preliminary data.</text>
</comment>
<accession>A0A0Q9XN90</accession>
<evidence type="ECO:0000313" key="1">
    <source>
        <dbReference type="EMBL" id="KRG09760.1"/>
    </source>
</evidence>
<reference evidence="1 2" key="1">
    <citation type="submission" date="2015-06" db="EMBL/GenBank/DDBJ databases">
        <title>Genome sequencing project of Bacillus galactosidilyticus PL133.</title>
        <authorList>
            <person name="Gaiero J."/>
            <person name="Nicol R."/>
            <person name="Habash M."/>
        </authorList>
    </citation>
    <scope>NUCLEOTIDE SEQUENCE [LARGE SCALE GENOMIC DNA]</scope>
    <source>
        <strain evidence="1 2">PL133</strain>
    </source>
</reference>
<gene>
    <name evidence="1" type="ORF">ACA29_21580</name>
</gene>
<name>A0A0Q9XN90_9BACI</name>
<sequence>MRFRFKFMLSYVWNNGTTNKSSHNYLDETTEVQEHLLVAPVQTPSAFLYCLAAGVRGSRSNNPEPMKGKEPPP</sequence>
<protein>
    <submittedName>
        <fullName evidence="1">Uncharacterized protein</fullName>
    </submittedName>
</protein>
<dbReference type="AlphaFoldDB" id="A0A0Q9XN90"/>
<dbReference type="EMBL" id="LGPB01000137">
    <property type="protein sequence ID" value="KRG09760.1"/>
    <property type="molecule type" value="Genomic_DNA"/>
</dbReference>
<evidence type="ECO:0000313" key="2">
    <source>
        <dbReference type="Proteomes" id="UP000053881"/>
    </source>
</evidence>
<organism evidence="1 2">
    <name type="scientific">Lederbergia galactosidilytica</name>
    <dbReference type="NCBI Taxonomy" id="217031"/>
    <lineage>
        <taxon>Bacteria</taxon>
        <taxon>Bacillati</taxon>
        <taxon>Bacillota</taxon>
        <taxon>Bacilli</taxon>
        <taxon>Bacillales</taxon>
        <taxon>Bacillaceae</taxon>
        <taxon>Lederbergia</taxon>
    </lineage>
</organism>
<dbReference type="Proteomes" id="UP000053881">
    <property type="component" value="Unassembled WGS sequence"/>
</dbReference>